<dbReference type="AlphaFoldDB" id="A0AA84ZJC9"/>
<protein>
    <submittedName>
        <fullName evidence="2">Uncharacterized protein</fullName>
    </submittedName>
</protein>
<evidence type="ECO:0000313" key="2">
    <source>
        <dbReference type="WBParaSite" id="SMRG1_33900.1"/>
    </source>
</evidence>
<name>A0AA84ZJC9_9TREM</name>
<evidence type="ECO:0000313" key="1">
    <source>
        <dbReference type="Proteomes" id="UP000050790"/>
    </source>
</evidence>
<dbReference type="WBParaSite" id="SMRG1_33900.1">
    <property type="protein sequence ID" value="SMRG1_33900.1"/>
    <property type="gene ID" value="SMRG1_33900"/>
</dbReference>
<proteinExistence type="predicted"/>
<sequence>MNGRYPLYQNNLFVALITEIVLVVNPISHVPAWRESIYSVHNHLNHSCLICSDLKRTESMAGGMLLTYAYLHALMCRRISTARSEL</sequence>
<organism evidence="1 2">
    <name type="scientific">Schistosoma margrebowiei</name>
    <dbReference type="NCBI Taxonomy" id="48269"/>
    <lineage>
        <taxon>Eukaryota</taxon>
        <taxon>Metazoa</taxon>
        <taxon>Spiralia</taxon>
        <taxon>Lophotrochozoa</taxon>
        <taxon>Platyhelminthes</taxon>
        <taxon>Trematoda</taxon>
        <taxon>Digenea</taxon>
        <taxon>Strigeidida</taxon>
        <taxon>Schistosomatoidea</taxon>
        <taxon>Schistosomatidae</taxon>
        <taxon>Schistosoma</taxon>
    </lineage>
</organism>
<reference evidence="2" key="1">
    <citation type="submission" date="2023-11" db="UniProtKB">
        <authorList>
            <consortium name="WormBaseParasite"/>
        </authorList>
    </citation>
    <scope>IDENTIFICATION</scope>
</reference>
<dbReference type="Proteomes" id="UP000050790">
    <property type="component" value="Unassembled WGS sequence"/>
</dbReference>
<accession>A0AA84ZJC9</accession>